<gene>
    <name evidence="1" type="ORF">Q4568_16785</name>
</gene>
<evidence type="ECO:0000313" key="1">
    <source>
        <dbReference type="EMBL" id="MDO6544202.1"/>
    </source>
</evidence>
<comment type="caution">
    <text evidence="1">The sequence shown here is derived from an EMBL/GenBank/DDBJ whole genome shotgun (WGS) entry which is preliminary data.</text>
</comment>
<dbReference type="Proteomes" id="UP001170624">
    <property type="component" value="Unassembled WGS sequence"/>
</dbReference>
<organism evidence="1 2">
    <name type="scientific">Photobacterium sanguinicancri</name>
    <dbReference type="NCBI Taxonomy" id="875932"/>
    <lineage>
        <taxon>Bacteria</taxon>
        <taxon>Pseudomonadati</taxon>
        <taxon>Pseudomonadota</taxon>
        <taxon>Gammaproteobacteria</taxon>
        <taxon>Vibrionales</taxon>
        <taxon>Vibrionaceae</taxon>
        <taxon>Photobacterium</taxon>
    </lineage>
</organism>
<dbReference type="RefSeq" id="WP_303500578.1">
    <property type="nucleotide sequence ID" value="NZ_JAUOPU010000020.1"/>
</dbReference>
<evidence type="ECO:0000313" key="2">
    <source>
        <dbReference type="Proteomes" id="UP001170624"/>
    </source>
</evidence>
<accession>A0AAW7YB28</accession>
<reference evidence="1" key="1">
    <citation type="submission" date="2023-07" db="EMBL/GenBank/DDBJ databases">
        <title>Genome content predicts the carbon catabolic preferences of heterotrophic bacteria.</title>
        <authorList>
            <person name="Gralka M."/>
        </authorList>
    </citation>
    <scope>NUCLEOTIDE SEQUENCE</scope>
    <source>
        <strain evidence="1">G2M05</strain>
    </source>
</reference>
<dbReference type="EMBL" id="JAUOPU010000020">
    <property type="protein sequence ID" value="MDO6544202.1"/>
    <property type="molecule type" value="Genomic_DNA"/>
</dbReference>
<dbReference type="AlphaFoldDB" id="A0AAW7YB28"/>
<name>A0AAW7YB28_9GAMM</name>
<proteinExistence type="predicted"/>
<sequence>MTGLKRTLSRKRITIFRALARMISAALVVVGMLGASVALACEPIWHNQVSVEQGALSLNDGQHAFTVNAEGKLYFGVHRVALSAEQQQVLSDYHQLMLADLAQLFPISDEGEVSDELCQKVAARQQKEQQIQSTIPALKAWRTVTL</sequence>
<protein>
    <submittedName>
        <fullName evidence="1">Uncharacterized protein</fullName>
    </submittedName>
</protein>